<dbReference type="PROSITE" id="PS50865">
    <property type="entry name" value="ZF_MYND_2"/>
    <property type="match status" value="1"/>
</dbReference>
<dbReference type="GO" id="GO:0005634">
    <property type="term" value="C:nucleus"/>
    <property type="evidence" value="ECO:0007669"/>
    <property type="project" value="UniProtKB-SubCell"/>
</dbReference>
<feature type="compositionally biased region" description="Polar residues" evidence="10">
    <location>
        <begin position="411"/>
        <end position="435"/>
    </location>
</feature>
<comment type="caution">
    <text evidence="13">The sequence shown here is derived from an EMBL/GenBank/DDBJ whole genome shotgun (WGS) entry which is preliminary data.</text>
</comment>
<feature type="compositionally biased region" description="Basic residues" evidence="10">
    <location>
        <begin position="144"/>
        <end position="157"/>
    </location>
</feature>
<comment type="subcellular location">
    <subcellularLocation>
        <location evidence="1">Nucleus</location>
    </subcellularLocation>
</comment>
<evidence type="ECO:0000256" key="2">
    <source>
        <dbReference type="ARBA" id="ARBA00022491"/>
    </source>
</evidence>
<feature type="domain" description="TAFH" evidence="12">
    <location>
        <begin position="895"/>
        <end position="990"/>
    </location>
</feature>
<sequence>VSADSMPVLPEAECSPGRWSLRNADEDTYKMEPTLNPTVVLESVRISKCLFNEAVNQSSKANNSEESALKLNFVLAHDTKDNQAEKNGDDNMTEEPPEKKAEDGEDTDVIDGSDSSGELTIVQKEVEKECKAEGPKSEGSGQAKGRRPQQKIKKRKNMVNSKDTLNAPSIRYLVAKKRRLEGAMQIKRAEELSTAMENEAVAQRIAMEFSNIRRFRASPSNDVTKSERTSSPEASSAGVGTKADVPSCRMQTSDSARRTPPASLILGPAGSQDPVSSVSLVTQSAFSGSVTCASKAQFALMSTWTPQSYPLSQVHHHIPVTDCPATRPASFVSSPSRSAPHGSPLLETDSSSRENNLDDPTEPAVSTVKRVDSNETTSESLHVEIASPPMIHIPSPLLSVDSLQTTECLGTNPRGNSRQTNAADDTVTPLRNTHTARSRSPVGTPISASVLTYPTSASLSLGLKHLLIENKCALPSSHTPGEPHTDSGNQLAAQEFRASQAHAGPASVQAYRGRQSNDALAIPSRNLSSEFNPKLNAFSVDNLSKSDANNNDSLPTQGQPDTSGNSLSSIDPDVNSILVNKQQSCASDVYSRIASTGQAELNQSTSAKHKRETLLQLHGYSWRKMEALQPRSTTVGVSTCSTLSGTSNLLVPHTACLPLWNEGATCCTLSSTSSNVRVVRQNDFEFAKPHTVPRKVRLSGGANLSAGPNAASVLTPLGSDTPSAQTLPRPSDSATFKGDRPAQTIFYPPCLTSCVPLGQPHSCRKSKSTMIWKHMEAQGGPESMQTIDSAIKSVRARFVGISGSSSAAGASATSGSDSPLSNSNTILGCYLQGQKRSPLRTDATDVRSVPPTGTSSSDTSGYVPSANVVVAYGRTALPKQTITKPTIDSVSDRRSYNLHQLKRVLVTIQKFSTTVSLSVGKAVYHNIYALVSGGSTIGDFVSRVKSAIRLTIRPGIAQFISLQLPHLQKEITVQAASVRMSSSRYMRSNPECLIDPTMEPGDPQEVFALEYEAPSTIHKQAIALAQPPSYALLHSAQSRPPNVAQAGASCPLPSSLATAPLLLGGVHEVVPICGRRTPEVNHPSYSPASSSVVELLEFDSGNSEPSVNSLAHHKPYIDMQNNLMFAQEMLDRVSKIIQTTKKQINEVQQTEQWQLQCQQHKLQHQSNHRRQEQQQQQQVLQGLTNITSFDSTLLDPSTAPESGPISQDSSLQRAARVNDAADAREGTTEGKTASSLATFKNGSNFDANAAASYEVSDLQTTEPGVPERCWNCGRHAAETCSGCKLAKYCGPFCQHRDWEVHHRICLVIAANRPCMASLAAALS</sequence>
<evidence type="ECO:0000313" key="14">
    <source>
        <dbReference type="Proteomes" id="UP000192247"/>
    </source>
</evidence>
<evidence type="ECO:0000256" key="4">
    <source>
        <dbReference type="ARBA" id="ARBA00022771"/>
    </source>
</evidence>
<dbReference type="InterPro" id="IPR002893">
    <property type="entry name" value="Znf_MYND"/>
</dbReference>
<proteinExistence type="predicted"/>
<evidence type="ECO:0000259" key="12">
    <source>
        <dbReference type="PROSITE" id="PS51119"/>
    </source>
</evidence>
<evidence type="ECO:0000256" key="1">
    <source>
        <dbReference type="ARBA" id="ARBA00004123"/>
    </source>
</evidence>
<dbReference type="Pfam" id="PF07531">
    <property type="entry name" value="TAFH"/>
    <property type="match status" value="1"/>
</dbReference>
<feature type="compositionally biased region" description="Polar residues" evidence="10">
    <location>
        <begin position="542"/>
        <end position="569"/>
    </location>
</feature>
<organism evidence="13 14">
    <name type="scientific">Tropilaelaps mercedesae</name>
    <dbReference type="NCBI Taxonomy" id="418985"/>
    <lineage>
        <taxon>Eukaryota</taxon>
        <taxon>Metazoa</taxon>
        <taxon>Ecdysozoa</taxon>
        <taxon>Arthropoda</taxon>
        <taxon>Chelicerata</taxon>
        <taxon>Arachnida</taxon>
        <taxon>Acari</taxon>
        <taxon>Parasitiformes</taxon>
        <taxon>Mesostigmata</taxon>
        <taxon>Gamasina</taxon>
        <taxon>Dermanyssoidea</taxon>
        <taxon>Laelapidae</taxon>
        <taxon>Tropilaelaps</taxon>
    </lineage>
</organism>
<dbReference type="SUPFAM" id="SSF144232">
    <property type="entry name" value="HIT/MYND zinc finger-like"/>
    <property type="match status" value="1"/>
</dbReference>
<protein>
    <recommendedName>
        <fullName evidence="15">MYND-type domain-containing protein</fullName>
    </recommendedName>
</protein>
<dbReference type="Pfam" id="PF01753">
    <property type="entry name" value="zf-MYND"/>
    <property type="match status" value="1"/>
</dbReference>
<evidence type="ECO:0000256" key="3">
    <source>
        <dbReference type="ARBA" id="ARBA00022723"/>
    </source>
</evidence>
<feature type="domain" description="MYND-type" evidence="11">
    <location>
        <begin position="1269"/>
        <end position="1305"/>
    </location>
</feature>
<dbReference type="InterPro" id="IPR013289">
    <property type="entry name" value="CBFA2T1/2/3"/>
</dbReference>
<dbReference type="PRINTS" id="PR01875">
    <property type="entry name" value="ETOFAMILY"/>
</dbReference>
<feature type="region of interest" description="Disordered" evidence="10">
    <location>
        <begin position="219"/>
        <end position="274"/>
    </location>
</feature>
<accession>A0A1V9XRY5</accession>
<dbReference type="PROSITE" id="PS51119">
    <property type="entry name" value="TAFH"/>
    <property type="match status" value="1"/>
</dbReference>
<feature type="region of interest" description="Disordered" evidence="10">
    <location>
        <begin position="542"/>
        <end position="570"/>
    </location>
</feature>
<keyword evidence="2" id="KW-0678">Repressor</keyword>
<dbReference type="Gene3D" id="6.10.140.2220">
    <property type="match status" value="1"/>
</dbReference>
<keyword evidence="7" id="KW-0804">Transcription</keyword>
<keyword evidence="5" id="KW-0862">Zinc</keyword>
<keyword evidence="4 9" id="KW-0863">Zinc-finger</keyword>
<evidence type="ECO:0000256" key="10">
    <source>
        <dbReference type="SAM" id="MobiDB-lite"/>
    </source>
</evidence>
<feature type="compositionally biased region" description="Basic and acidic residues" evidence="10">
    <location>
        <begin position="1219"/>
        <end position="1228"/>
    </location>
</feature>
<feature type="region of interest" description="Disordered" evidence="10">
    <location>
        <begin position="411"/>
        <end position="448"/>
    </location>
</feature>
<feature type="compositionally biased region" description="Polar residues" evidence="10">
    <location>
        <begin position="718"/>
        <end position="734"/>
    </location>
</feature>
<dbReference type="PANTHER" id="PTHR10379">
    <property type="entry name" value="MTG8 ETO EIGHT TWENTY ONE PROTEIN"/>
    <property type="match status" value="1"/>
</dbReference>
<feature type="region of interest" description="Disordered" evidence="10">
    <location>
        <begin position="326"/>
        <end position="378"/>
    </location>
</feature>
<keyword evidence="6" id="KW-0805">Transcription regulation</keyword>
<evidence type="ECO:0000256" key="9">
    <source>
        <dbReference type="PROSITE-ProRule" id="PRU00134"/>
    </source>
</evidence>
<dbReference type="OrthoDB" id="2951111at2759"/>
<dbReference type="PANTHER" id="PTHR10379:SF14">
    <property type="entry name" value="NERVY, ISOFORM D"/>
    <property type="match status" value="1"/>
</dbReference>
<feature type="compositionally biased region" description="Basic and acidic residues" evidence="10">
    <location>
        <begin position="79"/>
        <end position="89"/>
    </location>
</feature>
<evidence type="ECO:0000256" key="5">
    <source>
        <dbReference type="ARBA" id="ARBA00022833"/>
    </source>
</evidence>
<reference evidence="13 14" key="1">
    <citation type="journal article" date="2017" name="Gigascience">
        <title>Draft genome of the honey bee ectoparasitic mite, Tropilaelaps mercedesae, is shaped by the parasitic life history.</title>
        <authorList>
            <person name="Dong X."/>
            <person name="Armstrong S.D."/>
            <person name="Xia D."/>
            <person name="Makepeace B.L."/>
            <person name="Darby A.C."/>
            <person name="Kadowaki T."/>
        </authorList>
    </citation>
    <scope>NUCLEOTIDE SEQUENCE [LARGE SCALE GENOMIC DNA]</scope>
    <source>
        <strain evidence="13">Wuxi-XJTLU</strain>
    </source>
</reference>
<dbReference type="InterPro" id="IPR037249">
    <property type="entry name" value="TAFH/NHR1_dom_sf"/>
</dbReference>
<dbReference type="GO" id="GO:0003714">
    <property type="term" value="F:transcription corepressor activity"/>
    <property type="evidence" value="ECO:0007669"/>
    <property type="project" value="InterPro"/>
</dbReference>
<evidence type="ECO:0000256" key="8">
    <source>
        <dbReference type="ARBA" id="ARBA00023242"/>
    </source>
</evidence>
<feature type="region of interest" description="Disordered" evidence="10">
    <location>
        <begin position="838"/>
        <end position="860"/>
    </location>
</feature>
<dbReference type="GO" id="GO:0006351">
    <property type="term" value="P:DNA-templated transcription"/>
    <property type="evidence" value="ECO:0007669"/>
    <property type="project" value="InterPro"/>
</dbReference>
<dbReference type="Proteomes" id="UP000192247">
    <property type="component" value="Unassembled WGS sequence"/>
</dbReference>
<gene>
    <name evidence="13" type="ORF">BIW11_07899</name>
</gene>
<name>A0A1V9XRY5_9ACAR</name>
<feature type="region of interest" description="Disordered" evidence="10">
    <location>
        <begin position="709"/>
        <end position="738"/>
    </location>
</feature>
<evidence type="ECO:0000259" key="11">
    <source>
        <dbReference type="PROSITE" id="PS50865"/>
    </source>
</evidence>
<dbReference type="Gene3D" id="1.20.120.1110">
    <property type="entry name" value="TAFH/NHR1 domain"/>
    <property type="match status" value="1"/>
</dbReference>
<keyword evidence="3" id="KW-0479">Metal-binding</keyword>
<feature type="region of interest" description="Disordered" evidence="10">
    <location>
        <begin position="1191"/>
        <end position="1234"/>
    </location>
</feature>
<keyword evidence="8" id="KW-0539">Nucleus</keyword>
<dbReference type="EMBL" id="MNPL01005100">
    <property type="protein sequence ID" value="OQR76249.1"/>
    <property type="molecule type" value="Genomic_DNA"/>
</dbReference>
<evidence type="ECO:0000313" key="13">
    <source>
        <dbReference type="EMBL" id="OQR76249.1"/>
    </source>
</evidence>
<dbReference type="InParanoid" id="A0A1V9XRY5"/>
<dbReference type="STRING" id="418985.A0A1V9XRY5"/>
<feature type="region of interest" description="Disordered" evidence="10">
    <location>
        <begin position="79"/>
        <end position="164"/>
    </location>
</feature>
<feature type="compositionally biased region" description="Low complexity" evidence="10">
    <location>
        <begin position="848"/>
        <end position="860"/>
    </location>
</feature>
<dbReference type="PROSITE" id="PS01360">
    <property type="entry name" value="ZF_MYND_1"/>
    <property type="match status" value="1"/>
</dbReference>
<feature type="non-terminal residue" evidence="13">
    <location>
        <position position="1"/>
    </location>
</feature>
<evidence type="ECO:0000256" key="6">
    <source>
        <dbReference type="ARBA" id="ARBA00023015"/>
    </source>
</evidence>
<dbReference type="InterPro" id="IPR003894">
    <property type="entry name" value="TAFH_NHR1"/>
</dbReference>
<evidence type="ECO:0000256" key="7">
    <source>
        <dbReference type="ARBA" id="ARBA00023163"/>
    </source>
</evidence>
<dbReference type="SUPFAM" id="SSF158553">
    <property type="entry name" value="TAFH domain-like"/>
    <property type="match status" value="1"/>
</dbReference>
<feature type="compositionally biased region" description="Basic and acidic residues" evidence="10">
    <location>
        <begin position="124"/>
        <end position="136"/>
    </location>
</feature>
<keyword evidence="14" id="KW-1185">Reference proteome</keyword>
<evidence type="ECO:0008006" key="15">
    <source>
        <dbReference type="Google" id="ProtNLM"/>
    </source>
</evidence>
<dbReference type="GO" id="GO:0008270">
    <property type="term" value="F:zinc ion binding"/>
    <property type="evidence" value="ECO:0007669"/>
    <property type="project" value="UniProtKB-KW"/>
</dbReference>